<dbReference type="EMBL" id="VUJX02000006">
    <property type="protein sequence ID" value="KAL0934788.1"/>
    <property type="molecule type" value="Genomic_DNA"/>
</dbReference>
<protein>
    <submittedName>
        <fullName evidence="1">Uncharacterized protein</fullName>
    </submittedName>
</protein>
<evidence type="ECO:0000313" key="2">
    <source>
        <dbReference type="Proteomes" id="UP000805649"/>
    </source>
</evidence>
<organism evidence="1 2">
    <name type="scientific">Colletotrichum truncatum</name>
    <name type="common">Anthracnose fungus</name>
    <name type="synonym">Colletotrichum capsici</name>
    <dbReference type="NCBI Taxonomy" id="5467"/>
    <lineage>
        <taxon>Eukaryota</taxon>
        <taxon>Fungi</taxon>
        <taxon>Dikarya</taxon>
        <taxon>Ascomycota</taxon>
        <taxon>Pezizomycotina</taxon>
        <taxon>Sordariomycetes</taxon>
        <taxon>Hypocreomycetidae</taxon>
        <taxon>Glomerellales</taxon>
        <taxon>Glomerellaceae</taxon>
        <taxon>Colletotrichum</taxon>
        <taxon>Colletotrichum truncatum species complex</taxon>
    </lineage>
</organism>
<sequence>MSPHPVPTMKDMWQLLKKYFGDGFVPGSAPFRYNIHLCDLKPLARKQKGVYYGVHIDEDAMPLFSALGDTCAPDCTCYEIQDIVRRIDGYMETATDHHPDDYEITSGKNDTDLEEMSLYVMRDTLSWWLHWSGGPLRKGEDYWKHLYIAFVTVPDDYQLPPRDVLTGKFRFLGHTWDECRAGLLSEGLRPDQVEFLEMCYWRELIVQYIEKVDPGLRPMLVSRTTLMTYFRVLTANTLGCNAILMATEGMMEGPLEHGPLEMASIAQCLSMDMAKEALGVLQGEKTEAVVGDRVQLKRELRWVYSRCVDYVGARDDSHIFRRYATAGLHYVPMMDRYLERTRGNKRFPITEKMGRILAAYIKELGDSEKASKGDEVTFASIDDRKAMAV</sequence>
<name>A0ACC3YS73_COLTU</name>
<proteinExistence type="predicted"/>
<reference evidence="1 2" key="1">
    <citation type="journal article" date="2020" name="Phytopathology">
        <title>Genome Sequence Resources of Colletotrichum truncatum, C. plurivorum, C. musicola, and C. sojae: Four Species Pathogenic to Soybean (Glycine max).</title>
        <authorList>
            <person name="Rogerio F."/>
            <person name="Boufleur T.R."/>
            <person name="Ciampi-Guillardi M."/>
            <person name="Sukno S.A."/>
            <person name="Thon M.R."/>
            <person name="Massola Junior N.S."/>
            <person name="Baroncelli R."/>
        </authorList>
    </citation>
    <scope>NUCLEOTIDE SEQUENCE [LARGE SCALE GENOMIC DNA]</scope>
    <source>
        <strain evidence="1 2">CMES1059</strain>
    </source>
</reference>
<accession>A0ACC3YS73</accession>
<evidence type="ECO:0000313" key="1">
    <source>
        <dbReference type="EMBL" id="KAL0934788.1"/>
    </source>
</evidence>
<dbReference type="Proteomes" id="UP000805649">
    <property type="component" value="Unassembled WGS sequence"/>
</dbReference>
<comment type="caution">
    <text evidence="1">The sequence shown here is derived from an EMBL/GenBank/DDBJ whole genome shotgun (WGS) entry which is preliminary data.</text>
</comment>
<keyword evidence="2" id="KW-1185">Reference proteome</keyword>
<gene>
    <name evidence="1" type="ORF">CTRU02_209379</name>
</gene>